<reference evidence="2" key="1">
    <citation type="submission" date="2021-01" db="EMBL/GenBank/DDBJ databases">
        <authorList>
            <person name="Corre E."/>
            <person name="Pelletier E."/>
            <person name="Niang G."/>
            <person name="Scheremetjew M."/>
            <person name="Finn R."/>
            <person name="Kale V."/>
            <person name="Holt S."/>
            <person name="Cochrane G."/>
            <person name="Meng A."/>
            <person name="Brown T."/>
            <person name="Cohen L."/>
        </authorList>
    </citation>
    <scope>NUCLEOTIDE SEQUENCE</scope>
    <source>
        <strain evidence="2">CCMP2078</strain>
    </source>
</reference>
<organism evidence="2">
    <name type="scientific">Pinguiococcus pyrenoidosus</name>
    <dbReference type="NCBI Taxonomy" id="172671"/>
    <lineage>
        <taxon>Eukaryota</taxon>
        <taxon>Sar</taxon>
        <taxon>Stramenopiles</taxon>
        <taxon>Ochrophyta</taxon>
        <taxon>Pinguiophyceae</taxon>
        <taxon>Pinguiochrysidales</taxon>
        <taxon>Pinguiochrysidaceae</taxon>
        <taxon>Pinguiococcus</taxon>
    </lineage>
</organism>
<dbReference type="EMBL" id="HBEA01009712">
    <property type="protein sequence ID" value="CAD8257975.1"/>
    <property type="molecule type" value="Transcribed_RNA"/>
</dbReference>
<evidence type="ECO:0000313" key="2">
    <source>
        <dbReference type="EMBL" id="CAD8257975.1"/>
    </source>
</evidence>
<sequence>MASRWTARVLLWTLCVDLYTTALLTPANTTIALIGPGQGTTATRLLYQTICKQGLKCCHWDACCNIEGDEVSIRARDAHYAVLAAYRVLSLCVANDRATLEEGCNLTADLSTLKPNATLGLPPACPRLLPLREPERQDLDHFVAKVGCHAKPFATELRERVLRFLSSGLEAAVDAPIPALLTFLVALAPPKAFRLAMTTRDPVEWTSRRIEVHGDNNMMCRRNPPGARLGDFAGCLLREVDEREGETVLLSDVFMPLGSVLPENLEKEMTAYQEAFVPKVAHRLGSGGGADPGAFSPGQWLFKVDAFAGTINGAVPDIAHGSGEDEFAEELQRQFTQWWTAA</sequence>
<feature type="chain" id="PRO_5031027295" evidence="1">
    <location>
        <begin position="23"/>
        <end position="342"/>
    </location>
</feature>
<feature type="signal peptide" evidence="1">
    <location>
        <begin position="1"/>
        <end position="22"/>
    </location>
</feature>
<keyword evidence="1" id="KW-0732">Signal</keyword>
<evidence type="ECO:0000256" key="1">
    <source>
        <dbReference type="SAM" id="SignalP"/>
    </source>
</evidence>
<name>A0A7R9U880_9STRA</name>
<gene>
    <name evidence="2" type="ORF">PPYR1160_LOCUS7476</name>
</gene>
<dbReference type="AlphaFoldDB" id="A0A7R9U880"/>
<protein>
    <submittedName>
        <fullName evidence="2">Uncharacterized protein</fullName>
    </submittedName>
</protein>
<accession>A0A7R9U880</accession>
<proteinExistence type="predicted"/>